<gene>
    <name evidence="8" type="ORF">FD07_GL001811</name>
</gene>
<dbReference type="Pfam" id="PF07690">
    <property type="entry name" value="MFS_1"/>
    <property type="match status" value="1"/>
</dbReference>
<comment type="caution">
    <text evidence="8">The sequence shown here is derived from an EMBL/GenBank/DDBJ whole genome shotgun (WGS) entry which is preliminary data.</text>
</comment>
<feature type="domain" description="Major facilitator superfamily (MFS) profile" evidence="7">
    <location>
        <begin position="1"/>
        <end position="82"/>
    </location>
</feature>
<keyword evidence="9" id="KW-1185">Reference proteome</keyword>
<dbReference type="Gene3D" id="1.20.1250.20">
    <property type="entry name" value="MFS general substrate transporter like domains"/>
    <property type="match status" value="1"/>
</dbReference>
<dbReference type="SUPFAM" id="SSF103473">
    <property type="entry name" value="MFS general substrate transporter"/>
    <property type="match status" value="1"/>
</dbReference>
<comment type="subcellular location">
    <subcellularLocation>
        <location evidence="1">Cell membrane</location>
        <topology evidence="1">Multi-pass membrane protein</topology>
    </subcellularLocation>
</comment>
<evidence type="ECO:0000256" key="6">
    <source>
        <dbReference type="SAM" id="Phobius"/>
    </source>
</evidence>
<dbReference type="InterPro" id="IPR011701">
    <property type="entry name" value="MFS"/>
</dbReference>
<evidence type="ECO:0000256" key="3">
    <source>
        <dbReference type="ARBA" id="ARBA00022692"/>
    </source>
</evidence>
<evidence type="ECO:0000259" key="7">
    <source>
        <dbReference type="PROSITE" id="PS50850"/>
    </source>
</evidence>
<sequence>MLATFFYQFSIQAVNPLMNGYARNLGINSTFAGIIVGAMSITSMLLRPFAGNLTDQVSKYRLALVCVQLATWATCLLPTCLG</sequence>
<evidence type="ECO:0000313" key="8">
    <source>
        <dbReference type="EMBL" id="KRK39189.1"/>
    </source>
</evidence>
<evidence type="ECO:0000256" key="4">
    <source>
        <dbReference type="ARBA" id="ARBA00022989"/>
    </source>
</evidence>
<keyword evidence="4 6" id="KW-1133">Transmembrane helix</keyword>
<dbReference type="GO" id="GO:0005886">
    <property type="term" value="C:plasma membrane"/>
    <property type="evidence" value="ECO:0007669"/>
    <property type="project" value="UniProtKB-SubCell"/>
</dbReference>
<protein>
    <recommendedName>
        <fullName evidence="7">Major facilitator superfamily (MFS) profile domain-containing protein</fullName>
    </recommendedName>
</protein>
<feature type="transmembrane region" description="Helical" evidence="6">
    <location>
        <begin position="62"/>
        <end position="81"/>
    </location>
</feature>
<accession>A0A0R1GYD2</accession>
<dbReference type="Proteomes" id="UP000051176">
    <property type="component" value="Unassembled WGS sequence"/>
</dbReference>
<keyword evidence="5 6" id="KW-0472">Membrane</keyword>
<evidence type="ECO:0000256" key="5">
    <source>
        <dbReference type="ARBA" id="ARBA00023136"/>
    </source>
</evidence>
<evidence type="ECO:0000256" key="2">
    <source>
        <dbReference type="ARBA" id="ARBA00022448"/>
    </source>
</evidence>
<dbReference type="EMBL" id="AZCZ01000005">
    <property type="protein sequence ID" value="KRK39189.1"/>
    <property type="molecule type" value="Genomic_DNA"/>
</dbReference>
<proteinExistence type="predicted"/>
<name>A0A0R1GYD2_9LACO</name>
<reference evidence="8 9" key="1">
    <citation type="journal article" date="2015" name="Genome Announc.">
        <title>Expanding the biotechnology potential of lactobacilli through comparative genomics of 213 strains and associated genera.</title>
        <authorList>
            <person name="Sun Z."/>
            <person name="Harris H.M."/>
            <person name="McCann A."/>
            <person name="Guo C."/>
            <person name="Argimon S."/>
            <person name="Zhang W."/>
            <person name="Yang X."/>
            <person name="Jeffery I.B."/>
            <person name="Cooney J.C."/>
            <person name="Kagawa T.F."/>
            <person name="Liu W."/>
            <person name="Song Y."/>
            <person name="Salvetti E."/>
            <person name="Wrobel A."/>
            <person name="Rasinkangas P."/>
            <person name="Parkhill J."/>
            <person name="Rea M.C."/>
            <person name="O'Sullivan O."/>
            <person name="Ritari J."/>
            <person name="Douillard F.P."/>
            <person name="Paul Ross R."/>
            <person name="Yang R."/>
            <person name="Briner A.E."/>
            <person name="Felis G.E."/>
            <person name="de Vos W.M."/>
            <person name="Barrangou R."/>
            <person name="Klaenhammer T.R."/>
            <person name="Caufield P.W."/>
            <person name="Cui Y."/>
            <person name="Zhang H."/>
            <person name="O'Toole P.W."/>
        </authorList>
    </citation>
    <scope>NUCLEOTIDE SEQUENCE [LARGE SCALE GENOMIC DNA]</scope>
    <source>
        <strain evidence="8 9">ATCC 53295</strain>
    </source>
</reference>
<feature type="transmembrane region" description="Helical" evidence="6">
    <location>
        <begin position="25"/>
        <end position="50"/>
    </location>
</feature>
<dbReference type="InterPro" id="IPR020846">
    <property type="entry name" value="MFS_dom"/>
</dbReference>
<dbReference type="PROSITE" id="PS50850">
    <property type="entry name" value="MFS"/>
    <property type="match status" value="1"/>
</dbReference>
<dbReference type="InterPro" id="IPR036259">
    <property type="entry name" value="MFS_trans_sf"/>
</dbReference>
<keyword evidence="2" id="KW-0813">Transport</keyword>
<keyword evidence="3 6" id="KW-0812">Transmembrane</keyword>
<dbReference type="AlphaFoldDB" id="A0A0R1GYD2"/>
<evidence type="ECO:0000313" key="9">
    <source>
        <dbReference type="Proteomes" id="UP000051176"/>
    </source>
</evidence>
<evidence type="ECO:0000256" key="1">
    <source>
        <dbReference type="ARBA" id="ARBA00004651"/>
    </source>
</evidence>
<organism evidence="8 9">
    <name type="scientific">Levilactobacillus parabrevis ATCC 53295</name>
    <dbReference type="NCBI Taxonomy" id="1267003"/>
    <lineage>
        <taxon>Bacteria</taxon>
        <taxon>Bacillati</taxon>
        <taxon>Bacillota</taxon>
        <taxon>Bacilli</taxon>
        <taxon>Lactobacillales</taxon>
        <taxon>Lactobacillaceae</taxon>
        <taxon>Levilactobacillus</taxon>
    </lineage>
</organism>
<dbReference type="GO" id="GO:0022857">
    <property type="term" value="F:transmembrane transporter activity"/>
    <property type="evidence" value="ECO:0007669"/>
    <property type="project" value="InterPro"/>
</dbReference>